<feature type="chain" id="PRO_5040297424" evidence="1">
    <location>
        <begin position="19"/>
        <end position="233"/>
    </location>
</feature>
<dbReference type="EMBL" id="ML993848">
    <property type="protein sequence ID" value="KAF2205879.1"/>
    <property type="molecule type" value="Genomic_DNA"/>
</dbReference>
<proteinExistence type="predicted"/>
<gene>
    <name evidence="2" type="ORF">GQ43DRAFT_158537</name>
</gene>
<protein>
    <submittedName>
        <fullName evidence="2">Uncharacterized protein</fullName>
    </submittedName>
</protein>
<reference evidence="2" key="1">
    <citation type="journal article" date="2020" name="Stud. Mycol.">
        <title>101 Dothideomycetes genomes: a test case for predicting lifestyles and emergence of pathogens.</title>
        <authorList>
            <person name="Haridas S."/>
            <person name="Albert R."/>
            <person name="Binder M."/>
            <person name="Bloem J."/>
            <person name="Labutti K."/>
            <person name="Salamov A."/>
            <person name="Andreopoulos B."/>
            <person name="Baker S."/>
            <person name="Barry K."/>
            <person name="Bills G."/>
            <person name="Bluhm B."/>
            <person name="Cannon C."/>
            <person name="Castanera R."/>
            <person name="Culley D."/>
            <person name="Daum C."/>
            <person name="Ezra D."/>
            <person name="Gonzalez J."/>
            <person name="Henrissat B."/>
            <person name="Kuo A."/>
            <person name="Liang C."/>
            <person name="Lipzen A."/>
            <person name="Lutzoni F."/>
            <person name="Magnuson J."/>
            <person name="Mondo S."/>
            <person name="Nolan M."/>
            <person name="Ohm R."/>
            <person name="Pangilinan J."/>
            <person name="Park H.-J."/>
            <person name="Ramirez L."/>
            <person name="Alfaro M."/>
            <person name="Sun H."/>
            <person name="Tritt A."/>
            <person name="Yoshinaga Y."/>
            <person name="Zwiers L.-H."/>
            <person name="Turgeon B."/>
            <person name="Goodwin S."/>
            <person name="Spatafora J."/>
            <person name="Crous P."/>
            <person name="Grigoriev I."/>
        </authorList>
    </citation>
    <scope>NUCLEOTIDE SEQUENCE</scope>
    <source>
        <strain evidence="2">ATCC 74209</strain>
    </source>
</reference>
<keyword evidence="1" id="KW-0732">Signal</keyword>
<organism evidence="2 3">
    <name type="scientific">Delitschia confertaspora ATCC 74209</name>
    <dbReference type="NCBI Taxonomy" id="1513339"/>
    <lineage>
        <taxon>Eukaryota</taxon>
        <taxon>Fungi</taxon>
        <taxon>Dikarya</taxon>
        <taxon>Ascomycota</taxon>
        <taxon>Pezizomycotina</taxon>
        <taxon>Dothideomycetes</taxon>
        <taxon>Pleosporomycetidae</taxon>
        <taxon>Pleosporales</taxon>
        <taxon>Delitschiaceae</taxon>
        <taxon>Delitschia</taxon>
    </lineage>
</organism>
<name>A0A9P4JZ67_9PLEO</name>
<keyword evidence="3" id="KW-1185">Reference proteome</keyword>
<comment type="caution">
    <text evidence="2">The sequence shown here is derived from an EMBL/GenBank/DDBJ whole genome shotgun (WGS) entry which is preliminary data.</text>
</comment>
<feature type="signal peptide" evidence="1">
    <location>
        <begin position="1"/>
        <end position="18"/>
    </location>
</feature>
<evidence type="ECO:0000313" key="2">
    <source>
        <dbReference type="EMBL" id="KAF2205879.1"/>
    </source>
</evidence>
<dbReference type="AlphaFoldDB" id="A0A9P4JZ67"/>
<evidence type="ECO:0000313" key="3">
    <source>
        <dbReference type="Proteomes" id="UP000799536"/>
    </source>
</evidence>
<dbReference type="Proteomes" id="UP000799536">
    <property type="component" value="Unassembled WGS sequence"/>
</dbReference>
<sequence>MRSFIFALLPLFLAGAQASQASVPVWEGEGPPIVPTPTRHHPYHHRPTGHHGRPHKGHTTTEIGYPSGTGFPNKGRPRPSAGLGCEQLVAGGASLSCATALIQPTGVPIFMKDRNQRPKYERPACYTTRSKAKNIVGPTVFPCYTGSTKTPVWQPTAVPTQPEIPGAGTKHCLNEYIMGTTVFLVHFRLSIGRSGAFYGVEQDPLSMKRRVRRHWMFIDSCPPWAGVRSYVFE</sequence>
<evidence type="ECO:0000256" key="1">
    <source>
        <dbReference type="SAM" id="SignalP"/>
    </source>
</evidence>
<accession>A0A9P4JZ67</accession>